<proteinExistence type="predicted"/>
<sequence length="39" mass="4600">MISTTADKKQRLNIDVDICAVRRLRQQNYRCFVNNCKKG</sequence>
<dbReference type="EMBL" id="LT556085">
    <property type="protein sequence ID" value="SAZ67553.1"/>
    <property type="molecule type" value="Genomic_DNA"/>
</dbReference>
<evidence type="ECO:0000313" key="2">
    <source>
        <dbReference type="Proteomes" id="UP000245995"/>
    </source>
</evidence>
<accession>A0AAX2BK65</accession>
<reference evidence="1 2" key="1">
    <citation type="submission" date="2016-04" db="EMBL/GenBank/DDBJ databases">
        <authorList>
            <person name="Regsiter A."/>
            <person name="William W."/>
        </authorList>
    </citation>
    <scope>NUCLEOTIDE SEQUENCE [LARGE SCALE GENOMIC DNA]</scope>
    <source>
        <strain evidence="1 2">92</strain>
    </source>
</reference>
<gene>
    <name evidence="1" type="ORF">CITRO92_2809</name>
</gene>
<dbReference type="AlphaFoldDB" id="A0AAX2BK65"/>
<organism evidence="1 2">
    <name type="scientific">Citrobacter amalonaticus</name>
    <dbReference type="NCBI Taxonomy" id="35703"/>
    <lineage>
        <taxon>Bacteria</taxon>
        <taxon>Pseudomonadati</taxon>
        <taxon>Pseudomonadota</taxon>
        <taxon>Gammaproteobacteria</taxon>
        <taxon>Enterobacterales</taxon>
        <taxon>Enterobacteriaceae</taxon>
        <taxon>Citrobacter</taxon>
    </lineage>
</organism>
<name>A0AAX2BK65_CITAM</name>
<evidence type="ECO:0000313" key="1">
    <source>
        <dbReference type="EMBL" id="SAZ67553.1"/>
    </source>
</evidence>
<dbReference type="Proteomes" id="UP000245995">
    <property type="component" value="Chromosome CITRO92"/>
</dbReference>
<protein>
    <submittedName>
        <fullName evidence="1">Uncharacterized protein</fullName>
    </submittedName>
</protein>